<reference evidence="1 2" key="1">
    <citation type="journal article" date="2015" name="Genome Announc.">
        <title>Draft Genome Sequence of Filamentous Marine Cyanobacterium Lyngbya confervoides Strain BDU141951.</title>
        <authorList>
            <person name="Chandrababunaidu M.M."/>
            <person name="Sen D."/>
            <person name="Tripathy S."/>
        </authorList>
    </citation>
    <scope>NUCLEOTIDE SEQUENCE [LARGE SCALE GENOMIC DNA]</scope>
    <source>
        <strain evidence="1 2">BDU141951</strain>
    </source>
</reference>
<accession>A0ABD4T143</accession>
<gene>
    <name evidence="1" type="ORF">QQ91_0004820</name>
</gene>
<protein>
    <submittedName>
        <fullName evidence="1">Uncharacterized protein</fullName>
    </submittedName>
</protein>
<comment type="caution">
    <text evidence="1">The sequence shown here is derived from an EMBL/GenBank/DDBJ whole genome shotgun (WGS) entry which is preliminary data.</text>
</comment>
<dbReference type="RefSeq" id="WP_166283950.1">
    <property type="nucleotide sequence ID" value="NZ_JTHE03000032.1"/>
</dbReference>
<proteinExistence type="predicted"/>
<name>A0ABD4T143_9CYAN</name>
<keyword evidence="2" id="KW-1185">Reference proteome</keyword>
<dbReference type="EMBL" id="JTHE03000032">
    <property type="protein sequence ID" value="MCM1982153.1"/>
    <property type="molecule type" value="Genomic_DNA"/>
</dbReference>
<sequence>MEKRQSVLDQFSSFIQWRNDQQFGGWQTHPRLRRRMVQFLDRDPSLTQDRYWVL</sequence>
<dbReference type="AlphaFoldDB" id="A0ABD4T143"/>
<dbReference type="Proteomes" id="UP000031561">
    <property type="component" value="Unassembled WGS sequence"/>
</dbReference>
<evidence type="ECO:0000313" key="2">
    <source>
        <dbReference type="Proteomes" id="UP000031561"/>
    </source>
</evidence>
<evidence type="ECO:0000313" key="1">
    <source>
        <dbReference type="EMBL" id="MCM1982153.1"/>
    </source>
</evidence>
<organism evidence="1 2">
    <name type="scientific">Lyngbya confervoides BDU141951</name>
    <dbReference type="NCBI Taxonomy" id="1574623"/>
    <lineage>
        <taxon>Bacteria</taxon>
        <taxon>Bacillati</taxon>
        <taxon>Cyanobacteriota</taxon>
        <taxon>Cyanophyceae</taxon>
        <taxon>Oscillatoriophycideae</taxon>
        <taxon>Oscillatoriales</taxon>
        <taxon>Microcoleaceae</taxon>
        <taxon>Lyngbya</taxon>
    </lineage>
</organism>